<protein>
    <recommendedName>
        <fullName evidence="4">Transmembrane protein</fullName>
    </recommendedName>
</protein>
<dbReference type="AlphaFoldDB" id="H0GYB4"/>
<accession>H0GYB4</accession>
<keyword evidence="1" id="KW-0812">Transmembrane</keyword>
<feature type="transmembrane region" description="Helical" evidence="1">
    <location>
        <begin position="79"/>
        <end position="100"/>
    </location>
</feature>
<reference evidence="2 3" key="1">
    <citation type="journal article" date="2012" name="FEMS Yeast Res.">
        <title>The genome sequence of the wine yeast VIN7 reveals an allotriploid hybrid genome with Saccharomyces cerevisiae and Saccharomyces kudriavzevii origins.</title>
        <authorList>
            <person name="Borneman A.R."/>
            <person name="Desany B.A."/>
            <person name="Riches D."/>
            <person name="Affourtit J.P."/>
            <person name="Forgan A.H."/>
            <person name="Pretorius I.S."/>
            <person name="Egholm M."/>
            <person name="Chambers P.J."/>
        </authorList>
    </citation>
    <scope>NUCLEOTIDE SEQUENCE [LARGE SCALE GENOMIC DNA]</scope>
    <source>
        <strain evidence="2 3">VIN7</strain>
    </source>
</reference>
<evidence type="ECO:0000313" key="3">
    <source>
        <dbReference type="Proteomes" id="UP000009009"/>
    </source>
</evidence>
<dbReference type="EMBL" id="AGVY01000304">
    <property type="protein sequence ID" value="EHN01177.1"/>
    <property type="molecule type" value="Genomic_DNA"/>
</dbReference>
<proteinExistence type="predicted"/>
<evidence type="ECO:0008006" key="4">
    <source>
        <dbReference type="Google" id="ProtNLM"/>
    </source>
</evidence>
<sequence length="118" mass="13633">MQNEGALFSLVRKSGKTTQEKEKRFDGSAAHLHATPLYSHAIVFLRSTEVYTSTLALVSRRSSLLCACSICCSNNRTSFWFHNILFLFFLFSFRVVMAIWEKVEKKNSSKWKSTRKRS</sequence>
<keyword evidence="3" id="KW-1185">Reference proteome</keyword>
<evidence type="ECO:0000256" key="1">
    <source>
        <dbReference type="SAM" id="Phobius"/>
    </source>
</evidence>
<dbReference type="HOGENOM" id="CLU_2074482_0_0_1"/>
<comment type="caution">
    <text evidence="2">The sequence shown here is derived from an EMBL/GenBank/DDBJ whole genome shotgun (WGS) entry which is preliminary data.</text>
</comment>
<keyword evidence="1" id="KW-0472">Membrane</keyword>
<name>H0GYB4_SACCK</name>
<evidence type="ECO:0000313" key="2">
    <source>
        <dbReference type="EMBL" id="EHN01177.1"/>
    </source>
</evidence>
<dbReference type="Proteomes" id="UP000009009">
    <property type="component" value="Unassembled WGS sequence"/>
</dbReference>
<gene>
    <name evidence="2" type="ORF">VIN7_8703</name>
</gene>
<organism evidence="2 3">
    <name type="scientific">Saccharomyces cerevisiae x Saccharomyces kudriavzevii (strain VIN7)</name>
    <name type="common">Yeast</name>
    <dbReference type="NCBI Taxonomy" id="1095631"/>
    <lineage>
        <taxon>Eukaryota</taxon>
        <taxon>Fungi</taxon>
        <taxon>Dikarya</taxon>
        <taxon>Ascomycota</taxon>
        <taxon>Saccharomycotina</taxon>
        <taxon>Saccharomycetes</taxon>
        <taxon>Saccharomycetales</taxon>
        <taxon>Saccharomycetaceae</taxon>
        <taxon>Saccharomyces</taxon>
    </lineage>
</organism>
<keyword evidence="1" id="KW-1133">Transmembrane helix</keyword>